<evidence type="ECO:0000256" key="10">
    <source>
        <dbReference type="PIRSR" id="PIRSR601548-5"/>
    </source>
</evidence>
<keyword evidence="8 13" id="KW-0862">Zinc</keyword>
<reference evidence="14" key="1">
    <citation type="journal article" date="2021" name="Sci. Adv.">
        <title>The American lobster genome reveals insights on longevity, neural, and immune adaptations.</title>
        <authorList>
            <person name="Polinski J.M."/>
            <person name="Zimin A.V."/>
            <person name="Clark K.F."/>
            <person name="Kohn A.B."/>
            <person name="Sadowski N."/>
            <person name="Timp W."/>
            <person name="Ptitsyn A."/>
            <person name="Khanna P."/>
            <person name="Romanova D.Y."/>
            <person name="Williams P."/>
            <person name="Greenwood S.J."/>
            <person name="Moroz L.L."/>
            <person name="Walt D.R."/>
            <person name="Bodnar A.G."/>
        </authorList>
    </citation>
    <scope>NUCLEOTIDE SEQUENCE</scope>
    <source>
        <strain evidence="14">GMGI-L3</strain>
    </source>
</reference>
<keyword evidence="4 10" id="KW-0325">Glycoprotein</keyword>
<keyword evidence="8 13" id="KW-0479">Metal-binding</keyword>
<protein>
    <recommendedName>
        <fullName evidence="13">Angiotensin-converting enzyme</fullName>
        <ecNumber evidence="13">3.4.-.-</ecNumber>
    </recommendedName>
</protein>
<feature type="active site" description="Proton donor 2" evidence="6">
    <location>
        <position position="475"/>
    </location>
</feature>
<evidence type="ECO:0000256" key="1">
    <source>
        <dbReference type="ARBA" id="ARBA00008139"/>
    </source>
</evidence>
<dbReference type="Pfam" id="PF01401">
    <property type="entry name" value="Peptidase_M2"/>
    <property type="match status" value="1"/>
</dbReference>
<dbReference type="PROSITE" id="PS52011">
    <property type="entry name" value="PEPTIDASE_M2"/>
    <property type="match status" value="1"/>
</dbReference>
<feature type="active site" description="Proton donor 1" evidence="5">
    <location>
        <position position="475"/>
    </location>
</feature>
<evidence type="ECO:0000256" key="2">
    <source>
        <dbReference type="ARBA" id="ARBA00022729"/>
    </source>
</evidence>
<evidence type="ECO:0000256" key="11">
    <source>
        <dbReference type="PIRSR" id="PIRSR601548-8"/>
    </source>
</evidence>
<evidence type="ECO:0000256" key="8">
    <source>
        <dbReference type="PIRSR" id="PIRSR601548-3"/>
    </source>
</evidence>
<dbReference type="GO" id="GO:0004180">
    <property type="term" value="F:carboxypeptidase activity"/>
    <property type="evidence" value="ECO:0007669"/>
    <property type="project" value="UniProtKB-KW"/>
</dbReference>
<evidence type="ECO:0000256" key="13">
    <source>
        <dbReference type="RuleBase" id="RU361144"/>
    </source>
</evidence>
<dbReference type="GO" id="GO:0006508">
    <property type="term" value="P:proteolysis"/>
    <property type="evidence" value="ECO:0007669"/>
    <property type="project" value="UniProtKB-KW"/>
</dbReference>
<comment type="caution">
    <text evidence="14">The sequence shown here is derived from an EMBL/GenBank/DDBJ whole genome shotgun (WGS) entry which is preliminary data.</text>
</comment>
<keyword evidence="2" id="KW-0732">Signal</keyword>
<dbReference type="CDD" id="cd06461">
    <property type="entry name" value="M2_ACE"/>
    <property type="match status" value="1"/>
</dbReference>
<dbReference type="SUPFAM" id="SSF55486">
    <property type="entry name" value="Metalloproteases ('zincins'), catalytic domain"/>
    <property type="match status" value="1"/>
</dbReference>
<feature type="binding site" evidence="11">
    <location>
        <position position="374"/>
    </location>
    <ligand>
        <name>Zn(2+)</name>
        <dbReference type="ChEBI" id="CHEBI:29105"/>
        <label>2</label>
        <note>catalytic</note>
    </ligand>
</feature>
<evidence type="ECO:0000256" key="4">
    <source>
        <dbReference type="ARBA" id="ARBA00023180"/>
    </source>
</evidence>
<evidence type="ECO:0000256" key="7">
    <source>
        <dbReference type="PIRSR" id="PIRSR601548-2"/>
    </source>
</evidence>
<dbReference type="InterPro" id="IPR001548">
    <property type="entry name" value="Peptidase_M2"/>
</dbReference>
<proteinExistence type="inferred from homology"/>
<evidence type="ECO:0000256" key="3">
    <source>
        <dbReference type="ARBA" id="ARBA00023157"/>
    </source>
</evidence>
<feature type="binding site" evidence="8">
    <location>
        <position position="346"/>
    </location>
    <ligand>
        <name>Zn(2+)</name>
        <dbReference type="ChEBI" id="CHEBI:29105"/>
        <label>1</label>
        <note>catalytic</note>
    </ligand>
</feature>
<dbReference type="PANTHER" id="PTHR10514">
    <property type="entry name" value="ANGIOTENSIN-CONVERTING ENZYME"/>
    <property type="match status" value="1"/>
</dbReference>
<dbReference type="GO" id="GO:0016020">
    <property type="term" value="C:membrane"/>
    <property type="evidence" value="ECO:0007669"/>
    <property type="project" value="InterPro"/>
</dbReference>
<evidence type="ECO:0000313" key="15">
    <source>
        <dbReference type="Proteomes" id="UP000747542"/>
    </source>
</evidence>
<dbReference type="Proteomes" id="UP000747542">
    <property type="component" value="Unassembled WGS sequence"/>
</dbReference>
<feature type="binding site" evidence="11">
    <location>
        <position position="350"/>
    </location>
    <ligand>
        <name>Zn(2+)</name>
        <dbReference type="ChEBI" id="CHEBI:29105"/>
        <label>2</label>
        <note>catalytic</note>
    </ligand>
</feature>
<dbReference type="PANTHER" id="PTHR10514:SF27">
    <property type="entry name" value="ANGIOTENSIN-CONVERTING ENZYME"/>
    <property type="match status" value="1"/>
</dbReference>
<feature type="disulfide bond" evidence="9">
    <location>
        <begin position="500"/>
        <end position="515"/>
    </location>
</feature>
<evidence type="ECO:0000256" key="6">
    <source>
        <dbReference type="PIRSR" id="PIRSR601548-11"/>
    </source>
</evidence>
<feature type="glycosylation site" description="N-linked (GlcNAc...) asparagine" evidence="10">
    <location>
        <position position="272"/>
    </location>
</feature>
<dbReference type="PRINTS" id="PR00791">
    <property type="entry name" value="PEPDIPTASEA"/>
</dbReference>
<evidence type="ECO:0000256" key="5">
    <source>
        <dbReference type="PIRSR" id="PIRSR601548-1"/>
    </source>
</evidence>
<comment type="cofactor">
    <cofactor evidence="13">
        <name>Zn(2+)</name>
        <dbReference type="ChEBI" id="CHEBI:29105"/>
    </cofactor>
    <text evidence="13">Binds 1 zinc ion per subunit.</text>
</comment>
<feature type="binding site" evidence="7">
    <location>
        <position position="484"/>
    </location>
    <ligand>
        <name>chloride</name>
        <dbReference type="ChEBI" id="CHEBI:17996"/>
        <label>1</label>
    </ligand>
</feature>
<dbReference type="GO" id="GO:0046872">
    <property type="term" value="F:metal ion binding"/>
    <property type="evidence" value="ECO:0007669"/>
    <property type="project" value="UniProtKB-KW"/>
</dbReference>
<keyword evidence="13" id="KW-0645">Protease</keyword>
<sequence>MGGLSWVESWLADYNRDLEGLRRASSAALWETLLHQSTEANIRLQETQANIAEWMRVRVREADRVRPWAAGRKERRMLHLITRGPRYTASQARRLSSLVSRMRGCYSTLILTHGLHTYRGERDITTLMRTSRDPDLLLWAWVAWHNALGPPIRPLFTQAVTIMNQAARMGGYEDMGAAWRSELEFDQDADVWAAVDQVYNQVSHLYTLLHAHVRDALIRQYGKELVDPAKPIPAHLAGDLWGQDWSSMLELILPDHHDHTLVNVTGSNRGTNVTTREMVKEVDKFYQGLGFPPLTEKFWSKSVLGEDEWPGRGACHPRSLDMFSPGDYRMMMCETGGEEGVHVAYHELGHVHYFQAYTTQPAVFRDGVNSAFHETVGDTVHLAAMSSSSHVTSRHNTVTPINRKVLRELLQVALTKLPLLAFARVVDEWRWRVFQGTVREEEYNTAWWLLKLRYQGLAPPTPRSEHYFDPAAKFHVPDNTPYVRYLVAVVAQFQVHRGLCEKAQGRPLLTPPHTCTIAGSHAAGNLLRRVMAAGSSVGWRELLQELTNNTHLDAEPLITYLAPLTRWLHEQALTRNLTLGW</sequence>
<evidence type="ECO:0000256" key="12">
    <source>
        <dbReference type="PROSITE-ProRule" id="PRU01355"/>
    </source>
</evidence>
<dbReference type="EMBL" id="JAHLQT010004419">
    <property type="protein sequence ID" value="KAG7176078.1"/>
    <property type="molecule type" value="Genomic_DNA"/>
</dbReference>
<comment type="similarity">
    <text evidence="1 12 13">Belongs to the peptidase M2 family.</text>
</comment>
<keyword evidence="13" id="KW-0378">Hydrolase</keyword>
<keyword evidence="13" id="KW-0121">Carboxypeptidase</keyword>
<evidence type="ECO:0000313" key="14">
    <source>
        <dbReference type="EMBL" id="KAG7176078.1"/>
    </source>
</evidence>
<feature type="active site" description="Proton acceptor 2" evidence="6">
    <location>
        <position position="347"/>
    </location>
</feature>
<comment type="caution">
    <text evidence="12">Lacks conserved residue(s) required for the propagation of feature annotation.</text>
</comment>
<name>A0A8J5NAY5_HOMAM</name>
<feature type="binding site" evidence="11">
    <location>
        <position position="346"/>
    </location>
    <ligand>
        <name>Zn(2+)</name>
        <dbReference type="ChEBI" id="CHEBI:29105"/>
        <label>2</label>
        <note>catalytic</note>
    </ligand>
</feature>
<accession>A0A8J5NAY5</accession>
<feature type="active site" description="Proton acceptor 1" evidence="5">
    <location>
        <position position="347"/>
    </location>
</feature>
<keyword evidence="15" id="KW-1185">Reference proteome</keyword>
<evidence type="ECO:0000256" key="9">
    <source>
        <dbReference type="PIRSR" id="PIRSR601548-4"/>
    </source>
</evidence>
<dbReference type="EC" id="3.4.-.-" evidence="13"/>
<feature type="disulfide bond" evidence="9 12">
    <location>
        <begin position="315"/>
        <end position="333"/>
    </location>
</feature>
<feature type="binding site" evidence="8">
    <location>
        <position position="350"/>
    </location>
    <ligand>
        <name>Zn(2+)</name>
        <dbReference type="ChEBI" id="CHEBI:29105"/>
        <label>1</label>
        <note>catalytic</note>
    </ligand>
</feature>
<dbReference type="GO" id="GO:0008241">
    <property type="term" value="F:peptidyl-dipeptidase activity"/>
    <property type="evidence" value="ECO:0007669"/>
    <property type="project" value="InterPro"/>
</dbReference>
<gene>
    <name evidence="14" type="primary">Ace-L2</name>
    <name evidence="14" type="ORF">Hamer_G017053</name>
</gene>
<dbReference type="AlphaFoldDB" id="A0A8J5NAY5"/>
<dbReference type="Gene3D" id="1.10.1370.30">
    <property type="match status" value="1"/>
</dbReference>
<feature type="binding site" evidence="8">
    <location>
        <position position="374"/>
    </location>
    <ligand>
        <name>Zn(2+)</name>
        <dbReference type="ChEBI" id="CHEBI:29105"/>
        <label>1</label>
        <note>catalytic</note>
    </ligand>
</feature>
<dbReference type="GO" id="GO:0008237">
    <property type="term" value="F:metallopeptidase activity"/>
    <property type="evidence" value="ECO:0007669"/>
    <property type="project" value="UniProtKB-KW"/>
</dbReference>
<keyword evidence="13" id="KW-0482">Metalloprotease</keyword>
<organism evidence="14 15">
    <name type="scientific">Homarus americanus</name>
    <name type="common">American lobster</name>
    <dbReference type="NCBI Taxonomy" id="6706"/>
    <lineage>
        <taxon>Eukaryota</taxon>
        <taxon>Metazoa</taxon>
        <taxon>Ecdysozoa</taxon>
        <taxon>Arthropoda</taxon>
        <taxon>Crustacea</taxon>
        <taxon>Multicrustacea</taxon>
        <taxon>Malacostraca</taxon>
        <taxon>Eumalacostraca</taxon>
        <taxon>Eucarida</taxon>
        <taxon>Decapoda</taxon>
        <taxon>Pleocyemata</taxon>
        <taxon>Astacidea</taxon>
        <taxon>Nephropoidea</taxon>
        <taxon>Nephropidae</taxon>
        <taxon>Homarus</taxon>
    </lineage>
</organism>
<keyword evidence="3 9" id="KW-1015">Disulfide bond</keyword>